<feature type="region of interest" description="Disordered" evidence="4">
    <location>
        <begin position="1"/>
        <end position="26"/>
    </location>
</feature>
<dbReference type="Gene3D" id="1.10.10.10">
    <property type="entry name" value="Winged helix-like DNA-binding domain superfamily/Winged helix DNA-binding domain"/>
    <property type="match status" value="1"/>
</dbReference>
<dbReference type="SMART" id="SM00895">
    <property type="entry name" value="FCD"/>
    <property type="match status" value="1"/>
</dbReference>
<feature type="domain" description="HTH gntR-type" evidence="5">
    <location>
        <begin position="32"/>
        <end position="99"/>
    </location>
</feature>
<dbReference type="PANTHER" id="PTHR43537:SF24">
    <property type="entry name" value="GLUCONATE OPERON TRANSCRIPTIONAL REPRESSOR"/>
    <property type="match status" value="1"/>
</dbReference>
<evidence type="ECO:0000313" key="7">
    <source>
        <dbReference type="Proteomes" id="UP000317893"/>
    </source>
</evidence>
<dbReference type="Proteomes" id="UP000317893">
    <property type="component" value="Unassembled WGS sequence"/>
</dbReference>
<dbReference type="SMART" id="SM00345">
    <property type="entry name" value="HTH_GNTR"/>
    <property type="match status" value="1"/>
</dbReference>
<reference evidence="6 7" key="1">
    <citation type="submission" date="2019-06" db="EMBL/GenBank/DDBJ databases">
        <title>Sequencing the genomes of 1000 actinobacteria strains.</title>
        <authorList>
            <person name="Klenk H.-P."/>
        </authorList>
    </citation>
    <scope>NUCLEOTIDE SEQUENCE [LARGE SCALE GENOMIC DNA]</scope>
    <source>
        <strain evidence="6 7">DSM 18607</strain>
    </source>
</reference>
<comment type="caution">
    <text evidence="6">The sequence shown here is derived from an EMBL/GenBank/DDBJ whole genome shotgun (WGS) entry which is preliminary data.</text>
</comment>
<dbReference type="PANTHER" id="PTHR43537">
    <property type="entry name" value="TRANSCRIPTIONAL REGULATOR, GNTR FAMILY"/>
    <property type="match status" value="1"/>
</dbReference>
<dbReference type="InterPro" id="IPR008920">
    <property type="entry name" value="TF_FadR/GntR_C"/>
</dbReference>
<evidence type="ECO:0000256" key="3">
    <source>
        <dbReference type="ARBA" id="ARBA00023163"/>
    </source>
</evidence>
<gene>
    <name evidence="6" type="ORF">FB458_1234</name>
</gene>
<dbReference type="Pfam" id="PF07729">
    <property type="entry name" value="FCD"/>
    <property type="match status" value="1"/>
</dbReference>
<evidence type="ECO:0000256" key="1">
    <source>
        <dbReference type="ARBA" id="ARBA00023015"/>
    </source>
</evidence>
<dbReference type="RefSeq" id="WP_141847662.1">
    <property type="nucleotide sequence ID" value="NZ_BAAAPR010000002.1"/>
</dbReference>
<dbReference type="EMBL" id="VFMN01000001">
    <property type="protein sequence ID" value="TQJ08150.1"/>
    <property type="molecule type" value="Genomic_DNA"/>
</dbReference>
<keyword evidence="7" id="KW-1185">Reference proteome</keyword>
<evidence type="ECO:0000259" key="5">
    <source>
        <dbReference type="PROSITE" id="PS50949"/>
    </source>
</evidence>
<proteinExistence type="predicted"/>
<accession>A0A542DYH6</accession>
<keyword evidence="2 6" id="KW-0238">DNA-binding</keyword>
<dbReference type="PRINTS" id="PR00035">
    <property type="entry name" value="HTHGNTR"/>
</dbReference>
<dbReference type="CDD" id="cd07377">
    <property type="entry name" value="WHTH_GntR"/>
    <property type="match status" value="1"/>
</dbReference>
<organism evidence="6 7">
    <name type="scientific">Lapillicoccus jejuensis</name>
    <dbReference type="NCBI Taxonomy" id="402171"/>
    <lineage>
        <taxon>Bacteria</taxon>
        <taxon>Bacillati</taxon>
        <taxon>Actinomycetota</taxon>
        <taxon>Actinomycetes</taxon>
        <taxon>Micrococcales</taxon>
        <taxon>Intrasporangiaceae</taxon>
        <taxon>Lapillicoccus</taxon>
    </lineage>
</organism>
<dbReference type="GO" id="GO:0003700">
    <property type="term" value="F:DNA-binding transcription factor activity"/>
    <property type="evidence" value="ECO:0007669"/>
    <property type="project" value="InterPro"/>
</dbReference>
<sequence>MERGADARRGAAPAAPGDRPDAATTPLGLRHLALREQVLDELRRRIVDGVYPPGSRLTEDRLAEDFGVSRNPVREALRVAVADGLVTLSPRRGATVAVPDPSSVADLFAVRGSLEPLAARLAAERVTPADVAALRALLDEAARATDAGDLARVAQLNTDLHLAVVRLSGNRWLTSVVTPLYLHVQWVFRLGAEVRAPHSWREHIRLVDAIAAGDPDGAAEAARAHVEAAARAATDA</sequence>
<dbReference type="AlphaFoldDB" id="A0A542DYH6"/>
<dbReference type="PROSITE" id="PS50949">
    <property type="entry name" value="HTH_GNTR"/>
    <property type="match status" value="1"/>
</dbReference>
<keyword evidence="1" id="KW-0805">Transcription regulation</keyword>
<dbReference type="Gene3D" id="1.20.120.530">
    <property type="entry name" value="GntR ligand-binding domain-like"/>
    <property type="match status" value="1"/>
</dbReference>
<evidence type="ECO:0000256" key="4">
    <source>
        <dbReference type="SAM" id="MobiDB-lite"/>
    </source>
</evidence>
<evidence type="ECO:0000313" key="6">
    <source>
        <dbReference type="EMBL" id="TQJ08150.1"/>
    </source>
</evidence>
<dbReference type="InterPro" id="IPR036388">
    <property type="entry name" value="WH-like_DNA-bd_sf"/>
</dbReference>
<dbReference type="SUPFAM" id="SSF48008">
    <property type="entry name" value="GntR ligand-binding domain-like"/>
    <property type="match status" value="1"/>
</dbReference>
<dbReference type="SUPFAM" id="SSF46785">
    <property type="entry name" value="Winged helix' DNA-binding domain"/>
    <property type="match status" value="1"/>
</dbReference>
<protein>
    <submittedName>
        <fullName evidence="6">DNA-binding GntR family transcriptional regulator</fullName>
    </submittedName>
</protein>
<name>A0A542DYH6_9MICO</name>
<evidence type="ECO:0000256" key="2">
    <source>
        <dbReference type="ARBA" id="ARBA00023125"/>
    </source>
</evidence>
<keyword evidence="3" id="KW-0804">Transcription</keyword>
<dbReference type="Pfam" id="PF00392">
    <property type="entry name" value="GntR"/>
    <property type="match status" value="1"/>
</dbReference>
<dbReference type="OrthoDB" id="9816161at2"/>
<dbReference type="InterPro" id="IPR011711">
    <property type="entry name" value="GntR_C"/>
</dbReference>
<dbReference type="InterPro" id="IPR036390">
    <property type="entry name" value="WH_DNA-bd_sf"/>
</dbReference>
<dbReference type="GO" id="GO:0003677">
    <property type="term" value="F:DNA binding"/>
    <property type="evidence" value="ECO:0007669"/>
    <property type="project" value="UniProtKB-KW"/>
</dbReference>
<dbReference type="InterPro" id="IPR000524">
    <property type="entry name" value="Tscrpt_reg_HTH_GntR"/>
</dbReference>